<reference evidence="1 2" key="1">
    <citation type="submission" date="2023-01" db="EMBL/GenBank/DDBJ databases">
        <authorList>
            <person name="Yoon J.-W."/>
        </authorList>
    </citation>
    <scope>NUCLEOTIDE SEQUENCE [LARGE SCALE GENOMIC DNA]</scope>
    <source>
        <strain evidence="1 2">KMU-50</strain>
    </source>
</reference>
<evidence type="ECO:0008006" key="3">
    <source>
        <dbReference type="Google" id="ProtNLM"/>
    </source>
</evidence>
<accession>A0ABT4W2J5</accession>
<dbReference type="RefSeq" id="WP_271054438.1">
    <property type="nucleotide sequence ID" value="NZ_JAQIIO010000005.1"/>
</dbReference>
<name>A0ABT4W2J5_9RHOB</name>
<organism evidence="1 2">
    <name type="scientific">Aliiroseovarius salicola</name>
    <dbReference type="NCBI Taxonomy" id="3009082"/>
    <lineage>
        <taxon>Bacteria</taxon>
        <taxon>Pseudomonadati</taxon>
        <taxon>Pseudomonadota</taxon>
        <taxon>Alphaproteobacteria</taxon>
        <taxon>Rhodobacterales</taxon>
        <taxon>Paracoccaceae</taxon>
        <taxon>Aliiroseovarius</taxon>
    </lineage>
</organism>
<comment type="caution">
    <text evidence="1">The sequence shown here is derived from an EMBL/GenBank/DDBJ whole genome shotgun (WGS) entry which is preliminary data.</text>
</comment>
<proteinExistence type="predicted"/>
<protein>
    <recommendedName>
        <fullName evidence="3">DUF3035 domain-containing protein</fullName>
    </recommendedName>
</protein>
<gene>
    <name evidence="1" type="ORF">O2N63_11640</name>
</gene>
<sequence length="102" mass="10730">MSQPFNTPFWGLAIASMIGIAACSSPPNVGTDLSEAAKRADYPTIQPLDALLASQPAAIDIPSLTGSLEGRARALRARANALRTPIVDSDTRARMLAALARR</sequence>
<evidence type="ECO:0000313" key="1">
    <source>
        <dbReference type="EMBL" id="MDA5094736.1"/>
    </source>
</evidence>
<dbReference type="Proteomes" id="UP001528040">
    <property type="component" value="Unassembled WGS sequence"/>
</dbReference>
<dbReference type="EMBL" id="JAQIIO010000005">
    <property type="protein sequence ID" value="MDA5094736.1"/>
    <property type="molecule type" value="Genomic_DNA"/>
</dbReference>
<evidence type="ECO:0000313" key="2">
    <source>
        <dbReference type="Proteomes" id="UP001528040"/>
    </source>
</evidence>
<keyword evidence="2" id="KW-1185">Reference proteome</keyword>